<keyword evidence="2" id="KW-1185">Reference proteome</keyword>
<reference evidence="1 2" key="1">
    <citation type="submission" date="2018-03" db="EMBL/GenBank/DDBJ databases">
        <title>Whole genome sequencing of Histamine producing bacteria.</title>
        <authorList>
            <person name="Butler K."/>
        </authorList>
    </citation>
    <scope>NUCLEOTIDE SEQUENCE [LARGE SCALE GENOMIC DNA]</scope>
    <source>
        <strain evidence="1 2">ATCC 51761</strain>
    </source>
</reference>
<organism evidence="1 2">
    <name type="scientific">Photobacterium iliopiscarium</name>
    <dbReference type="NCBI Taxonomy" id="56192"/>
    <lineage>
        <taxon>Bacteria</taxon>
        <taxon>Pseudomonadati</taxon>
        <taxon>Pseudomonadota</taxon>
        <taxon>Gammaproteobacteria</taxon>
        <taxon>Vibrionales</taxon>
        <taxon>Vibrionaceae</taxon>
        <taxon>Photobacterium</taxon>
    </lineage>
</organism>
<dbReference type="RefSeq" id="WP_045037103.1">
    <property type="nucleotide sequence ID" value="NZ_JZSR01000016.1"/>
</dbReference>
<protein>
    <submittedName>
        <fullName evidence="1">Uncharacterized protein</fullName>
    </submittedName>
</protein>
<evidence type="ECO:0000313" key="1">
    <source>
        <dbReference type="EMBL" id="PSW95107.1"/>
    </source>
</evidence>
<name>A0ABX5GR01_9GAMM</name>
<comment type="caution">
    <text evidence="1">The sequence shown here is derived from an EMBL/GenBank/DDBJ whole genome shotgun (WGS) entry which is preliminary data.</text>
</comment>
<dbReference type="EMBL" id="PYOP01000018">
    <property type="protein sequence ID" value="PSW95107.1"/>
    <property type="molecule type" value="Genomic_DNA"/>
</dbReference>
<accession>A0ABX5GR01</accession>
<dbReference type="Proteomes" id="UP000241190">
    <property type="component" value="Unassembled WGS sequence"/>
</dbReference>
<proteinExistence type="predicted"/>
<sequence>MSLKKHQLRKRVNKRFQAAYDNYGYLSLCSIVNSNLMLNRKQKNSILPRKVYIFNKQEENKINIDLLPQQVNIAYYNKKDKF</sequence>
<evidence type="ECO:0000313" key="2">
    <source>
        <dbReference type="Proteomes" id="UP000241190"/>
    </source>
</evidence>
<gene>
    <name evidence="1" type="ORF">C9J52_11860</name>
</gene>